<dbReference type="AlphaFoldDB" id="A0A4Z2HGI5"/>
<evidence type="ECO:0000313" key="2">
    <source>
        <dbReference type="EMBL" id="TNN64711.1"/>
    </source>
</evidence>
<evidence type="ECO:0000313" key="3">
    <source>
        <dbReference type="Proteomes" id="UP000314294"/>
    </source>
</evidence>
<gene>
    <name evidence="2" type="ORF">EYF80_025017</name>
</gene>
<evidence type="ECO:0000256" key="1">
    <source>
        <dbReference type="SAM" id="MobiDB-lite"/>
    </source>
</evidence>
<dbReference type="Proteomes" id="UP000314294">
    <property type="component" value="Unassembled WGS sequence"/>
</dbReference>
<feature type="compositionally biased region" description="Basic and acidic residues" evidence="1">
    <location>
        <begin position="247"/>
        <end position="268"/>
    </location>
</feature>
<feature type="region of interest" description="Disordered" evidence="1">
    <location>
        <begin position="16"/>
        <end position="38"/>
    </location>
</feature>
<feature type="region of interest" description="Disordered" evidence="1">
    <location>
        <begin position="244"/>
        <end position="287"/>
    </location>
</feature>
<organism evidence="2 3">
    <name type="scientific">Liparis tanakae</name>
    <name type="common">Tanaka's snailfish</name>
    <dbReference type="NCBI Taxonomy" id="230148"/>
    <lineage>
        <taxon>Eukaryota</taxon>
        <taxon>Metazoa</taxon>
        <taxon>Chordata</taxon>
        <taxon>Craniata</taxon>
        <taxon>Vertebrata</taxon>
        <taxon>Euteleostomi</taxon>
        <taxon>Actinopterygii</taxon>
        <taxon>Neopterygii</taxon>
        <taxon>Teleostei</taxon>
        <taxon>Neoteleostei</taxon>
        <taxon>Acanthomorphata</taxon>
        <taxon>Eupercaria</taxon>
        <taxon>Perciformes</taxon>
        <taxon>Cottioidei</taxon>
        <taxon>Cottales</taxon>
        <taxon>Liparidae</taxon>
        <taxon>Liparis</taxon>
    </lineage>
</organism>
<name>A0A4Z2HGI5_9TELE</name>
<accession>A0A4Z2HGI5</accession>
<feature type="region of interest" description="Disordered" evidence="1">
    <location>
        <begin position="63"/>
        <end position="88"/>
    </location>
</feature>
<dbReference type="EMBL" id="SRLO01000247">
    <property type="protein sequence ID" value="TNN64711.1"/>
    <property type="molecule type" value="Genomic_DNA"/>
</dbReference>
<comment type="caution">
    <text evidence="2">The sequence shown here is derived from an EMBL/GenBank/DDBJ whole genome shotgun (WGS) entry which is preliminary data.</text>
</comment>
<proteinExistence type="predicted"/>
<reference evidence="2 3" key="1">
    <citation type="submission" date="2019-03" db="EMBL/GenBank/DDBJ databases">
        <title>First draft genome of Liparis tanakae, snailfish: a comprehensive survey of snailfish specific genes.</title>
        <authorList>
            <person name="Kim W."/>
            <person name="Song I."/>
            <person name="Jeong J.-H."/>
            <person name="Kim D."/>
            <person name="Kim S."/>
            <person name="Ryu S."/>
            <person name="Song J.Y."/>
            <person name="Lee S.K."/>
        </authorList>
    </citation>
    <scope>NUCLEOTIDE SEQUENCE [LARGE SCALE GENOMIC DNA]</scope>
    <source>
        <tissue evidence="2">Muscle</tissue>
    </source>
</reference>
<keyword evidence="3" id="KW-1185">Reference proteome</keyword>
<feature type="compositionally biased region" description="Basic and acidic residues" evidence="1">
    <location>
        <begin position="63"/>
        <end position="85"/>
    </location>
</feature>
<sequence>MATIPSGDVMAQVSNVSSVHQDRCRGQPAQLPPPPYPPGLNTSTCTVVVFEVQHLTELQEWTERLQEGTDKETKRKGRGGEEEVVGRGMSHHQFIQKMGGGGEGGGGGMLALTHMQASRRTLEMMVQREMLPWMAADSAPMASTPTRSASEPNAGPVWHYATEHQSNSANPGWGWHFRSRMGQSRTGQDGTRKGTTVACEGTGNSNWGTVLEAEQDTHQRLVRYEESLVRTSEGVQLHRAYKCSSGPDDRWTETSEDKQMCRDPDLIRDPTPPQPSNNTQRQRRRVW</sequence>
<protein>
    <submittedName>
        <fullName evidence="2">Uncharacterized protein</fullName>
    </submittedName>
</protein>